<dbReference type="RefSeq" id="WP_021069943.1">
    <property type="nucleotide sequence ID" value="NZ_ATDL01000014.1"/>
</dbReference>
<dbReference type="OrthoDB" id="707849at2"/>
<dbReference type="STRING" id="1346330.M472_12590"/>
<gene>
    <name evidence="1" type="ORF">M472_12590</name>
</gene>
<dbReference type="AlphaFoldDB" id="U2HWH3"/>
<dbReference type="EMBL" id="ATDL01000014">
    <property type="protein sequence ID" value="ERJ59610.1"/>
    <property type="molecule type" value="Genomic_DNA"/>
</dbReference>
<dbReference type="PROSITE" id="PS51257">
    <property type="entry name" value="PROKAR_LIPOPROTEIN"/>
    <property type="match status" value="1"/>
</dbReference>
<reference evidence="1 2" key="1">
    <citation type="journal article" date="2013" name="Genome Announc.">
        <title>The Draft Genome Sequence of Sphingomonas paucimobilis Strain HER1398 (Proteobacteria), Host to the Giant PAU Phage, Indicates That It Is a Member of the Genus Sphingobacterium (Bacteroidetes).</title>
        <authorList>
            <person name="White R.A.III."/>
            <person name="Suttle C.A."/>
        </authorList>
    </citation>
    <scope>NUCLEOTIDE SEQUENCE [LARGE SCALE GENOMIC DNA]</scope>
    <source>
        <strain evidence="1 2">HER1398</strain>
    </source>
</reference>
<organism evidence="1 2">
    <name type="scientific">Sphingobacterium paucimobilis HER1398</name>
    <dbReference type="NCBI Taxonomy" id="1346330"/>
    <lineage>
        <taxon>Bacteria</taxon>
        <taxon>Pseudomonadati</taxon>
        <taxon>Bacteroidota</taxon>
        <taxon>Sphingobacteriia</taxon>
        <taxon>Sphingobacteriales</taxon>
        <taxon>Sphingobacteriaceae</taxon>
        <taxon>Sphingobacterium</taxon>
    </lineage>
</organism>
<dbReference type="eggNOG" id="ENOG502Z7SV">
    <property type="taxonomic scope" value="Bacteria"/>
</dbReference>
<proteinExistence type="predicted"/>
<accession>U2HWH3</accession>
<protein>
    <recommendedName>
        <fullName evidence="3">DUF4302 domain-containing protein</fullName>
    </recommendedName>
</protein>
<keyword evidence="2" id="KW-1185">Reference proteome</keyword>
<dbReference type="InterPro" id="IPR025396">
    <property type="entry name" value="DUF4302"/>
</dbReference>
<dbReference type="Proteomes" id="UP000016584">
    <property type="component" value="Unassembled WGS sequence"/>
</dbReference>
<evidence type="ECO:0000313" key="2">
    <source>
        <dbReference type="Proteomes" id="UP000016584"/>
    </source>
</evidence>
<sequence length="446" mass="51025">MKSKSIIFIFLSVLLLSQSCTEKFTPLLESPDQRVTDTLNKYAQVFANHEQYWQLDLPTRSGQFYSFLLKFEDESRVQMLSEINQTYASVPMTSNYSLAALMRPSIIFDTYNYLHLVSDPEPNVNDGDRGKGSAADFSFSFLGLHPDSIALYGNFNKNYAGLTKLDAARAQRIVQGGWAQTINRFTDYYSKSNFPYLQFDNSQLLIGLDTSKRKITFTPFENGKTGPIQQLGYAFDLDEVRFVKPLLYKGKSYKSLQWDEAQQNFYLLDGNTPVYLDNQTSYPANVQESLGYGKTYTYIQINDHRLPYEIQSAFNDVWNNVKTKFKATGRAIQFASFRFSGPSEFQIIINYSKADFFGDPTSENQFSSDCVFPVTYDGNQFTLGEGTMSGNWEVHEKSFEPIKAYFENSTFIKKWINSTNPAHNKLIMGAYQKINDPNDFVYGIAK</sequence>
<name>U2HWH3_9SPHI</name>
<comment type="caution">
    <text evidence="1">The sequence shown here is derived from an EMBL/GenBank/DDBJ whole genome shotgun (WGS) entry which is preliminary data.</text>
</comment>
<evidence type="ECO:0000313" key="1">
    <source>
        <dbReference type="EMBL" id="ERJ59610.1"/>
    </source>
</evidence>
<evidence type="ECO:0008006" key="3">
    <source>
        <dbReference type="Google" id="ProtNLM"/>
    </source>
</evidence>
<dbReference type="Pfam" id="PF14135">
    <property type="entry name" value="DUF4302"/>
    <property type="match status" value="1"/>
</dbReference>
<dbReference type="PATRIC" id="fig|1346330.5.peg.1768"/>